<feature type="compositionally biased region" description="Polar residues" evidence="1">
    <location>
        <begin position="476"/>
        <end position="485"/>
    </location>
</feature>
<keyword evidence="3" id="KW-1185">Reference proteome</keyword>
<accession>A0A1V8TT11</accession>
<dbReference type="STRING" id="1507870.A0A1V8TT11"/>
<sequence length="593" mass="67087">MAYNIPPPPRDHGMGGHNVDVFPVDDRFDSYGDFGNGRHNDIDGLEALLGDTHIGGGGNNKKNKKGVSHLDDDFKDKKITSTSTKPVEIRHEGFVLTKITPPNGEKPVWSKVGSRPIPLDDVRLEAMGRKHLQKSGVTAGTYFTKELSTEQQGIVDRLINQKTNRERETNVEWVLFDVAKIDERVKVNFFQDNIVTTKLRLIIRRQAVKSSNPKKTNTSTSYDYGEIIDLSVPLNANLGKKDGKKDNVNKKKQSDLDDDLLASIMYDTPPAKSNKKKNNNHQQQFQDDLYGADPFSGHGNQHNNRQDNFAHHGDAFGGQNYNQQPYAQQPLHGDPFAHVAGAIPVDDYARHHNIPPAVPMPPTLNPFLPEVGAQAQYDAYGANAYEPYGPARITTRPRSQSRLRREELDREEERRRSRSRRRREDERDRRLSKELRKVRNEVADVKDKVEGWNAGSGSSEGSGFRDDIWTPPRSPRYSSPATSPDRNGRRPAGSLHRRRSGRRDQKYYKTAVTRSHLVSAATAMIGTVADTSQPRYAGARRLTDYAEGIHEADFGRGDRGVDYLRTEPRRASRAFEYEGLGRRNSMYGREYYR</sequence>
<feature type="region of interest" description="Disordered" evidence="1">
    <location>
        <begin position="385"/>
        <end position="430"/>
    </location>
</feature>
<reference evidence="3" key="1">
    <citation type="submission" date="2017-03" db="EMBL/GenBank/DDBJ databases">
        <title>Genomes of endolithic fungi from Antarctica.</title>
        <authorList>
            <person name="Coleine C."/>
            <person name="Masonjones S."/>
            <person name="Stajich J.E."/>
        </authorList>
    </citation>
    <scope>NUCLEOTIDE SEQUENCE [LARGE SCALE GENOMIC DNA]</scope>
    <source>
        <strain evidence="3">CCFEE 5527</strain>
    </source>
</reference>
<evidence type="ECO:0000256" key="1">
    <source>
        <dbReference type="SAM" id="MobiDB-lite"/>
    </source>
</evidence>
<dbReference type="OrthoDB" id="3918987at2759"/>
<gene>
    <name evidence="2" type="ORF">B0A48_01335</name>
</gene>
<dbReference type="InParanoid" id="A0A1V8TT11"/>
<feature type="compositionally biased region" description="Basic and acidic residues" evidence="1">
    <location>
        <begin position="403"/>
        <end position="415"/>
    </location>
</feature>
<dbReference type="AlphaFoldDB" id="A0A1V8TT11"/>
<comment type="caution">
    <text evidence="2">The sequence shown here is derived from an EMBL/GenBank/DDBJ whole genome shotgun (WGS) entry which is preliminary data.</text>
</comment>
<evidence type="ECO:0000313" key="2">
    <source>
        <dbReference type="EMBL" id="OQO14458.1"/>
    </source>
</evidence>
<proteinExistence type="predicted"/>
<feature type="region of interest" description="Disordered" evidence="1">
    <location>
        <begin position="451"/>
        <end position="507"/>
    </location>
</feature>
<evidence type="ECO:0000313" key="3">
    <source>
        <dbReference type="Proteomes" id="UP000192596"/>
    </source>
</evidence>
<organism evidence="2 3">
    <name type="scientific">Cryoendolithus antarcticus</name>
    <dbReference type="NCBI Taxonomy" id="1507870"/>
    <lineage>
        <taxon>Eukaryota</taxon>
        <taxon>Fungi</taxon>
        <taxon>Dikarya</taxon>
        <taxon>Ascomycota</taxon>
        <taxon>Pezizomycotina</taxon>
        <taxon>Dothideomycetes</taxon>
        <taxon>Dothideomycetidae</taxon>
        <taxon>Cladosporiales</taxon>
        <taxon>Cladosporiaceae</taxon>
        <taxon>Cryoendolithus</taxon>
    </lineage>
</organism>
<dbReference type="Proteomes" id="UP000192596">
    <property type="component" value="Unassembled WGS sequence"/>
</dbReference>
<protein>
    <submittedName>
        <fullName evidence="2">Uncharacterized protein</fullName>
    </submittedName>
</protein>
<dbReference type="EMBL" id="NAJO01000002">
    <property type="protein sequence ID" value="OQO14458.1"/>
    <property type="molecule type" value="Genomic_DNA"/>
</dbReference>
<name>A0A1V8TT11_9PEZI</name>